<dbReference type="InterPro" id="IPR049023">
    <property type="entry name" value="AMG1_II"/>
</dbReference>
<dbReference type="GO" id="GO:0006048">
    <property type="term" value="P:UDP-N-acetylglucosamine biosynthetic process"/>
    <property type="evidence" value="ECO:0007669"/>
    <property type="project" value="UniProtKB-UniRule"/>
</dbReference>
<dbReference type="SUPFAM" id="SSF53738">
    <property type="entry name" value="Phosphoglucomutase, first 3 domains"/>
    <property type="match status" value="3"/>
</dbReference>
<dbReference type="FunFam" id="3.40.120.10:FF:000013">
    <property type="entry name" value="Phosphoacetylglucosamine mutase"/>
    <property type="match status" value="1"/>
</dbReference>
<name>H2B1Z1_KAZAF</name>
<dbReference type="Pfam" id="PF02878">
    <property type="entry name" value="PGM_PMM_I"/>
    <property type="match status" value="1"/>
</dbReference>
<evidence type="ECO:0000256" key="1">
    <source>
        <dbReference type="ARBA" id="ARBA00000558"/>
    </source>
</evidence>
<comment type="pathway">
    <text evidence="2 11">Nucleotide-sugar biosynthesis; UDP-N-acetyl-alpha-D-glucosamine biosynthesis; N-acetyl-alpha-D-glucosamine 1-phosphate from alpha-D-glucosamine 6-phosphate (route I): step 2/2.</text>
</comment>
<comment type="cofactor">
    <cofactor evidence="11 14">
        <name>Mg(2+)</name>
        <dbReference type="ChEBI" id="CHEBI:18420"/>
    </cofactor>
    <text evidence="11 14">Binds 1 Mg(2+) ion per subunit.</text>
</comment>
<evidence type="ECO:0000256" key="6">
    <source>
        <dbReference type="ARBA" id="ARBA00022723"/>
    </source>
</evidence>
<dbReference type="InterPro" id="IPR016055">
    <property type="entry name" value="A-D-PHexomutase_a/b/a-I/II/III"/>
</dbReference>
<proteinExistence type="inferred from homology"/>
<feature type="active site" description="Phosphoserine intermediate" evidence="12">
    <location>
        <position position="66"/>
    </location>
</feature>
<evidence type="ECO:0000256" key="12">
    <source>
        <dbReference type="PIRSR" id="PIRSR016408-1"/>
    </source>
</evidence>
<dbReference type="CDD" id="cd03086">
    <property type="entry name" value="PGM3"/>
    <property type="match status" value="1"/>
</dbReference>
<evidence type="ECO:0000256" key="11">
    <source>
        <dbReference type="PIRNR" id="PIRNR016408"/>
    </source>
</evidence>
<evidence type="ECO:0000256" key="2">
    <source>
        <dbReference type="ARBA" id="ARBA00004865"/>
    </source>
</evidence>
<dbReference type="Proteomes" id="UP000005220">
    <property type="component" value="Chromosome 12"/>
</dbReference>
<keyword evidence="7 11" id="KW-0460">Magnesium</keyword>
<dbReference type="AlphaFoldDB" id="H2B1Z1"/>
<dbReference type="InterPro" id="IPR005843">
    <property type="entry name" value="A-D-PHexomutase_C"/>
</dbReference>
<dbReference type="InterPro" id="IPR049022">
    <property type="entry name" value="AMG1_III"/>
</dbReference>
<feature type="domain" description="Phosphoacetylglucosamine mutase AMG1" evidence="17">
    <location>
        <begin position="302"/>
        <end position="443"/>
    </location>
</feature>
<dbReference type="InterPro" id="IPR005844">
    <property type="entry name" value="A-D-PHexomutase_a/b/a-I"/>
</dbReference>
<feature type="binding site" evidence="13">
    <location>
        <begin position="506"/>
        <end position="510"/>
    </location>
    <ligand>
        <name>substrate</name>
    </ligand>
</feature>
<dbReference type="PANTHER" id="PTHR45955">
    <property type="entry name" value="PHOSPHOACETYLGLUCOSAMINE MUTASE"/>
    <property type="match status" value="1"/>
</dbReference>
<dbReference type="InterPro" id="IPR036900">
    <property type="entry name" value="A-D-PHexomutase_C_sf"/>
</dbReference>
<dbReference type="UniPathway" id="UPA00113">
    <property type="reaction ID" value="UER00530"/>
</dbReference>
<evidence type="ECO:0000259" key="16">
    <source>
        <dbReference type="Pfam" id="PF02878"/>
    </source>
</evidence>
<feature type="binding site" description="via phosphate group" evidence="14">
    <location>
        <position position="66"/>
    </location>
    <ligand>
        <name>Mg(2+)</name>
        <dbReference type="ChEBI" id="CHEBI:18420"/>
    </ligand>
</feature>
<dbReference type="Pfam" id="PF21405">
    <property type="entry name" value="AMG1_II"/>
    <property type="match status" value="1"/>
</dbReference>
<evidence type="ECO:0000259" key="18">
    <source>
        <dbReference type="Pfam" id="PF21405"/>
    </source>
</evidence>
<feature type="binding site" evidence="14">
    <location>
        <position position="281"/>
    </location>
    <ligand>
        <name>Mg(2+)</name>
        <dbReference type="ChEBI" id="CHEBI:18420"/>
    </ligand>
</feature>
<keyword evidence="5" id="KW-0597">Phosphoprotein</keyword>
<dbReference type="GeneID" id="13887036"/>
<evidence type="ECO:0000256" key="3">
    <source>
        <dbReference type="ARBA" id="ARBA00010231"/>
    </source>
</evidence>
<dbReference type="InterPro" id="IPR016066">
    <property type="entry name" value="A-D-PHexomutase_CS"/>
</dbReference>
<keyword evidence="8 11" id="KW-0413">Isomerase</keyword>
<evidence type="ECO:0000256" key="4">
    <source>
        <dbReference type="ARBA" id="ARBA00012731"/>
    </source>
</evidence>
<evidence type="ECO:0000256" key="8">
    <source>
        <dbReference type="ARBA" id="ARBA00023235"/>
    </source>
</evidence>
<dbReference type="PROSITE" id="PS00710">
    <property type="entry name" value="PGM_PMM"/>
    <property type="match status" value="1"/>
</dbReference>
<evidence type="ECO:0000256" key="9">
    <source>
        <dbReference type="ARBA" id="ARBA00031926"/>
    </source>
</evidence>
<dbReference type="InParanoid" id="H2B1Z1"/>
<dbReference type="FunFam" id="3.30.310.50:FF:000003">
    <property type="entry name" value="Phosphoacetylglucosamine mutase"/>
    <property type="match status" value="1"/>
</dbReference>
<comment type="function">
    <text evidence="11">Catalyzes the conversion of GlcNAc-6-P into GlcNAc-1-P during the synthesis of uridine diphosphate/UDP-GlcNAc, which is a biosynthetic precursor of chitin and also supplies the amino sugars for N-linked oligosaccharides of glycoproteins.</text>
</comment>
<evidence type="ECO:0000256" key="7">
    <source>
        <dbReference type="ARBA" id="ARBA00022842"/>
    </source>
</evidence>
<feature type="domain" description="Alpha-D-phosphohexomutase alpha/beta/alpha" evidence="16">
    <location>
        <begin position="58"/>
        <end position="96"/>
    </location>
</feature>
<evidence type="ECO:0000313" key="20">
    <source>
        <dbReference type="Proteomes" id="UP000005220"/>
    </source>
</evidence>
<dbReference type="KEGG" id="kaf:KAFR_0L00340"/>
<dbReference type="Pfam" id="PF00408">
    <property type="entry name" value="PGM_PMM_IV"/>
    <property type="match status" value="1"/>
</dbReference>
<accession>H2B1Z1</accession>
<dbReference type="GO" id="GO:0004610">
    <property type="term" value="F:phosphoacetylglucosamine mutase activity"/>
    <property type="evidence" value="ECO:0007669"/>
    <property type="project" value="UniProtKB-UniRule"/>
</dbReference>
<feature type="binding site" evidence="14">
    <location>
        <position position="285"/>
    </location>
    <ligand>
        <name>Mg(2+)</name>
        <dbReference type="ChEBI" id="CHEBI:18420"/>
    </ligand>
</feature>
<evidence type="ECO:0000256" key="10">
    <source>
        <dbReference type="ARBA" id="ARBA00032065"/>
    </source>
</evidence>
<dbReference type="GO" id="GO:0006031">
    <property type="term" value="P:chitin biosynthetic process"/>
    <property type="evidence" value="ECO:0007669"/>
    <property type="project" value="EnsemblFungi"/>
</dbReference>
<comment type="similarity">
    <text evidence="3 11">Belongs to the phosphohexose mutase family.</text>
</comment>
<dbReference type="EMBL" id="HE650832">
    <property type="protein sequence ID" value="CCF60641.1"/>
    <property type="molecule type" value="Genomic_DNA"/>
</dbReference>
<feature type="binding site" evidence="14">
    <location>
        <position position="283"/>
    </location>
    <ligand>
        <name>Mg(2+)</name>
        <dbReference type="ChEBI" id="CHEBI:18420"/>
    </ligand>
</feature>
<dbReference type="InterPro" id="IPR016657">
    <property type="entry name" value="PAGM"/>
</dbReference>
<protein>
    <recommendedName>
        <fullName evidence="4 11">Phosphoacetylglucosamine mutase</fullName>
        <shortName evidence="11">PAGM</shortName>
        <ecNumber evidence="4 11">5.4.2.3</ecNumber>
    </recommendedName>
    <alternativeName>
        <fullName evidence="10 11">Acetylglucosamine phosphomutase</fullName>
    </alternativeName>
    <alternativeName>
        <fullName evidence="9 11">N-acetylglucosamine-phosphate mutase</fullName>
    </alternativeName>
</protein>
<dbReference type="PANTHER" id="PTHR45955:SF1">
    <property type="entry name" value="PHOSPHOACETYLGLUCOSAMINE MUTASE"/>
    <property type="match status" value="1"/>
</dbReference>
<dbReference type="GO" id="GO:0005975">
    <property type="term" value="P:carbohydrate metabolic process"/>
    <property type="evidence" value="ECO:0007669"/>
    <property type="project" value="InterPro"/>
</dbReference>
<reference evidence="19 20" key="1">
    <citation type="journal article" date="2011" name="Proc. Natl. Acad. Sci. U.S.A.">
        <title>Evolutionary erosion of yeast sex chromosomes by mating-type switching accidents.</title>
        <authorList>
            <person name="Gordon J.L."/>
            <person name="Armisen D."/>
            <person name="Proux-Wera E."/>
            <person name="Oheigeartaigh S.S."/>
            <person name="Byrne K.P."/>
            <person name="Wolfe K.H."/>
        </authorList>
    </citation>
    <scope>NUCLEOTIDE SEQUENCE [LARGE SCALE GENOMIC DNA]</scope>
    <source>
        <strain evidence="20">ATCC 22294 / BCRC 22015 / CBS 2517 / CECT 1963 / NBRC 1671 / NRRL Y-8276</strain>
    </source>
</reference>
<dbReference type="Gene3D" id="3.40.120.10">
    <property type="entry name" value="Alpha-D-Glucose-1,6-Bisphosphate, subunit A, domain 3"/>
    <property type="match status" value="2"/>
</dbReference>
<gene>
    <name evidence="19" type="primary">KAFR0L00340</name>
    <name evidence="19" type="ORF">KAFR_0L00340</name>
</gene>
<evidence type="ECO:0000313" key="19">
    <source>
        <dbReference type="EMBL" id="CCF60641.1"/>
    </source>
</evidence>
<evidence type="ECO:0000259" key="17">
    <source>
        <dbReference type="Pfam" id="PF21404"/>
    </source>
</evidence>
<evidence type="ECO:0000256" key="14">
    <source>
        <dbReference type="PIRSR" id="PIRSR016408-3"/>
    </source>
</evidence>
<comment type="catalytic activity">
    <reaction evidence="1 11">
        <text>N-acetyl-alpha-D-glucosamine 1-phosphate = N-acetyl-D-glucosamine 6-phosphate</text>
        <dbReference type="Rhea" id="RHEA:23804"/>
        <dbReference type="ChEBI" id="CHEBI:57513"/>
        <dbReference type="ChEBI" id="CHEBI:57776"/>
        <dbReference type="EC" id="5.4.2.3"/>
    </reaction>
</comment>
<dbReference type="PIRSF" id="PIRSF016408">
    <property type="entry name" value="PAGM"/>
    <property type="match status" value="1"/>
</dbReference>
<dbReference type="Gene3D" id="3.30.310.50">
    <property type="entry name" value="Alpha-D-phosphohexomutase, C-terminal domain"/>
    <property type="match status" value="1"/>
</dbReference>
<evidence type="ECO:0000256" key="13">
    <source>
        <dbReference type="PIRSR" id="PIRSR016408-2"/>
    </source>
</evidence>
<feature type="domain" description="Alpha-D-phosphohexomutase C-terminal" evidence="15">
    <location>
        <begin position="486"/>
        <end position="534"/>
    </location>
</feature>
<evidence type="ECO:0000256" key="5">
    <source>
        <dbReference type="ARBA" id="ARBA00022553"/>
    </source>
</evidence>
<dbReference type="STRING" id="1071382.H2B1Z1"/>
<dbReference type="SUPFAM" id="SSF55957">
    <property type="entry name" value="Phosphoglucomutase, C-terminal domain"/>
    <property type="match status" value="1"/>
</dbReference>
<dbReference type="Pfam" id="PF21404">
    <property type="entry name" value="AMG1_III"/>
    <property type="match status" value="1"/>
</dbReference>
<dbReference type="RefSeq" id="XP_003959776.1">
    <property type="nucleotide sequence ID" value="XM_003959727.1"/>
</dbReference>
<organism evidence="19 20">
    <name type="scientific">Kazachstania africana (strain ATCC 22294 / BCRC 22015 / CBS 2517 / CECT 1963 / NBRC 1671 / NRRL Y-8276)</name>
    <name type="common">Yeast</name>
    <name type="synonym">Kluyveromyces africanus</name>
    <dbReference type="NCBI Taxonomy" id="1071382"/>
    <lineage>
        <taxon>Eukaryota</taxon>
        <taxon>Fungi</taxon>
        <taxon>Dikarya</taxon>
        <taxon>Ascomycota</taxon>
        <taxon>Saccharomycotina</taxon>
        <taxon>Saccharomycetes</taxon>
        <taxon>Saccharomycetales</taxon>
        <taxon>Saccharomycetaceae</taxon>
        <taxon>Kazachstania</taxon>
    </lineage>
</organism>
<sequence length="540" mass="59941">MFDITQLEPAFIKYCTTRNHSYTYGTAGFRANASTLDTVMFTTGIVAILRSLVLQGKYIGVMITASHNPPQDNGVKIVEPSGAMLIESWEQIATDLANIASHGNFTAFVMHLSQVIAKLNIDETTTPRLIVGHDSRESSPYLMECLQAAAPVFDTIVINHTLITTPQLHYLTMLQNDVVTEVDYYKFFSTSWNNLFSLYPDLNLTFNNLIVDGANGVGSVQFSKFLPYLPQLATLTTIINDKHNVPQMLNVDCGADFVKTNQKLPNGIVNPNPSDLYASFDGDADRIVFYYVDNNKKFHLLDGDKISTILTKCLISMLRESELLNDINLGVVQTAYANGSSTKYITKSLKVPVECTKTGVKHLHHIAESKFDIGIYFEANGHGTVLFSNKFYEVLQKAIDNGSSSEKIHKARLSLFYFSKLINQTVGDSMADLLAVIATLSILQLSPSDWDTEYQDLPNLLTKCTVLNRFVFKTTDMERKLTSPSGLQEKIDAAVSKYDSGRSFVRASGTEDAVRIYAEAKTKAEVEALSKEVTQLVENS</sequence>
<dbReference type="OrthoDB" id="1928at2759"/>
<keyword evidence="6 11" id="KW-0479">Metal-binding</keyword>
<keyword evidence="20" id="KW-1185">Reference proteome</keyword>
<feature type="domain" description="Phosphoacetylglucosamine mutase AMG1" evidence="18">
    <location>
        <begin position="177"/>
        <end position="288"/>
    </location>
</feature>
<dbReference type="HOGENOM" id="CLU_022890_1_0_1"/>
<dbReference type="eggNOG" id="KOG2537">
    <property type="taxonomic scope" value="Eukaryota"/>
</dbReference>
<dbReference type="GO" id="GO:0000287">
    <property type="term" value="F:magnesium ion binding"/>
    <property type="evidence" value="ECO:0007669"/>
    <property type="project" value="InterPro"/>
</dbReference>
<evidence type="ECO:0000259" key="15">
    <source>
        <dbReference type="Pfam" id="PF00408"/>
    </source>
</evidence>
<feature type="binding site" evidence="13">
    <location>
        <position position="515"/>
    </location>
    <ligand>
        <name>substrate</name>
    </ligand>
</feature>
<dbReference type="EC" id="5.4.2.3" evidence="4 11"/>
<feature type="binding site" evidence="13">
    <location>
        <begin position="378"/>
        <end position="380"/>
    </location>
    <ligand>
        <name>substrate</name>
    </ligand>
</feature>
<dbReference type="FunCoup" id="H2B1Z1">
    <property type="interactions" value="669"/>
</dbReference>